<feature type="transmembrane region" description="Helical" evidence="5">
    <location>
        <begin position="141"/>
        <end position="159"/>
    </location>
</feature>
<feature type="transmembrane region" description="Helical" evidence="5">
    <location>
        <begin position="289"/>
        <end position="309"/>
    </location>
</feature>
<gene>
    <name evidence="7" type="ORF">BDA99DRAFT_558303</name>
</gene>
<dbReference type="SUPFAM" id="SSF103481">
    <property type="entry name" value="Multidrug resistance efflux transporter EmrE"/>
    <property type="match status" value="2"/>
</dbReference>
<dbReference type="PANTHER" id="PTHR22911:SF6">
    <property type="entry name" value="SOLUTE CARRIER FAMILY 35 MEMBER G1"/>
    <property type="match status" value="1"/>
</dbReference>
<feature type="transmembrane region" description="Helical" evidence="5">
    <location>
        <begin position="196"/>
        <end position="216"/>
    </location>
</feature>
<keyword evidence="2 5" id="KW-0812">Transmembrane</keyword>
<dbReference type="InterPro" id="IPR000620">
    <property type="entry name" value="EamA_dom"/>
</dbReference>
<dbReference type="AlphaFoldDB" id="A0AAD5K3T1"/>
<dbReference type="Pfam" id="PF00892">
    <property type="entry name" value="EamA"/>
    <property type="match status" value="2"/>
</dbReference>
<feature type="transmembrane region" description="Helical" evidence="5">
    <location>
        <begin position="75"/>
        <end position="95"/>
    </location>
</feature>
<feature type="transmembrane region" description="Helical" evidence="5">
    <location>
        <begin position="371"/>
        <end position="389"/>
    </location>
</feature>
<evidence type="ECO:0000256" key="4">
    <source>
        <dbReference type="ARBA" id="ARBA00023136"/>
    </source>
</evidence>
<dbReference type="PANTHER" id="PTHR22911">
    <property type="entry name" value="ACYL-MALONYL CONDENSING ENZYME-RELATED"/>
    <property type="match status" value="1"/>
</dbReference>
<evidence type="ECO:0000256" key="1">
    <source>
        <dbReference type="ARBA" id="ARBA00004141"/>
    </source>
</evidence>
<evidence type="ECO:0000256" key="3">
    <source>
        <dbReference type="ARBA" id="ARBA00022989"/>
    </source>
</evidence>
<proteinExistence type="predicted"/>
<feature type="transmembrane region" description="Helical" evidence="5">
    <location>
        <begin position="107"/>
        <end position="129"/>
    </location>
</feature>
<evidence type="ECO:0000313" key="7">
    <source>
        <dbReference type="EMBL" id="KAI9268127.1"/>
    </source>
</evidence>
<keyword evidence="3 5" id="KW-1133">Transmembrane helix</keyword>
<keyword evidence="4 5" id="KW-0472">Membrane</keyword>
<accession>A0AAD5K3T1</accession>
<feature type="transmembrane region" description="Helical" evidence="5">
    <location>
        <begin position="346"/>
        <end position="365"/>
    </location>
</feature>
<comment type="caution">
    <text evidence="7">The sequence shown here is derived from an EMBL/GenBank/DDBJ whole genome shotgun (WGS) entry which is preliminary data.</text>
</comment>
<keyword evidence="8" id="KW-1185">Reference proteome</keyword>
<feature type="transmembrane region" description="Helical" evidence="5">
    <location>
        <begin position="315"/>
        <end position="334"/>
    </location>
</feature>
<feature type="transmembrane region" description="Helical" evidence="5">
    <location>
        <begin position="165"/>
        <end position="184"/>
    </location>
</feature>
<evidence type="ECO:0000256" key="2">
    <source>
        <dbReference type="ARBA" id="ARBA00022692"/>
    </source>
</evidence>
<evidence type="ECO:0000256" key="5">
    <source>
        <dbReference type="SAM" id="Phobius"/>
    </source>
</evidence>
<dbReference type="InterPro" id="IPR037185">
    <property type="entry name" value="EmrE-like"/>
</dbReference>
<reference evidence="7" key="2">
    <citation type="submission" date="2023-02" db="EMBL/GenBank/DDBJ databases">
        <authorList>
            <consortium name="DOE Joint Genome Institute"/>
            <person name="Mondo S.J."/>
            <person name="Chang Y."/>
            <person name="Wang Y."/>
            <person name="Ahrendt S."/>
            <person name="Andreopoulos W."/>
            <person name="Barry K."/>
            <person name="Beard J."/>
            <person name="Benny G.L."/>
            <person name="Blankenship S."/>
            <person name="Bonito G."/>
            <person name="Cuomo C."/>
            <person name="Desiro A."/>
            <person name="Gervers K.A."/>
            <person name="Hundley H."/>
            <person name="Kuo A."/>
            <person name="LaButti K."/>
            <person name="Lang B.F."/>
            <person name="Lipzen A."/>
            <person name="O'Donnell K."/>
            <person name="Pangilinan J."/>
            <person name="Reynolds N."/>
            <person name="Sandor L."/>
            <person name="Smith M.W."/>
            <person name="Tsang A."/>
            <person name="Grigoriev I.V."/>
            <person name="Stajich J.E."/>
            <person name="Spatafora J.W."/>
        </authorList>
    </citation>
    <scope>NUCLEOTIDE SEQUENCE</scope>
    <source>
        <strain evidence="7">RSA 2281</strain>
    </source>
</reference>
<evidence type="ECO:0000259" key="6">
    <source>
        <dbReference type="Pfam" id="PF00892"/>
    </source>
</evidence>
<protein>
    <recommendedName>
        <fullName evidence="6">EamA domain-containing protein</fullName>
    </recommendedName>
</protein>
<dbReference type="GO" id="GO:0016020">
    <property type="term" value="C:membrane"/>
    <property type="evidence" value="ECO:0007669"/>
    <property type="project" value="UniProtKB-SubCell"/>
</dbReference>
<organism evidence="7 8">
    <name type="scientific">Phascolomyces articulosus</name>
    <dbReference type="NCBI Taxonomy" id="60185"/>
    <lineage>
        <taxon>Eukaryota</taxon>
        <taxon>Fungi</taxon>
        <taxon>Fungi incertae sedis</taxon>
        <taxon>Mucoromycota</taxon>
        <taxon>Mucoromycotina</taxon>
        <taxon>Mucoromycetes</taxon>
        <taxon>Mucorales</taxon>
        <taxon>Lichtheimiaceae</taxon>
        <taxon>Phascolomyces</taxon>
    </lineage>
</organism>
<dbReference type="Proteomes" id="UP001209540">
    <property type="component" value="Unassembled WGS sequence"/>
</dbReference>
<dbReference type="EMBL" id="JAIXMP010000009">
    <property type="protein sequence ID" value="KAI9268127.1"/>
    <property type="molecule type" value="Genomic_DNA"/>
</dbReference>
<evidence type="ECO:0000313" key="8">
    <source>
        <dbReference type="Proteomes" id="UP001209540"/>
    </source>
</evidence>
<feature type="domain" description="EamA" evidence="6">
    <location>
        <begin position="258"/>
        <end position="381"/>
    </location>
</feature>
<reference evidence="7" key="1">
    <citation type="journal article" date="2022" name="IScience">
        <title>Evolution of zygomycete secretomes and the origins of terrestrial fungal ecologies.</title>
        <authorList>
            <person name="Chang Y."/>
            <person name="Wang Y."/>
            <person name="Mondo S."/>
            <person name="Ahrendt S."/>
            <person name="Andreopoulos W."/>
            <person name="Barry K."/>
            <person name="Beard J."/>
            <person name="Benny G.L."/>
            <person name="Blankenship S."/>
            <person name="Bonito G."/>
            <person name="Cuomo C."/>
            <person name="Desiro A."/>
            <person name="Gervers K.A."/>
            <person name="Hundley H."/>
            <person name="Kuo A."/>
            <person name="LaButti K."/>
            <person name="Lang B.F."/>
            <person name="Lipzen A."/>
            <person name="O'Donnell K."/>
            <person name="Pangilinan J."/>
            <person name="Reynolds N."/>
            <person name="Sandor L."/>
            <person name="Smith M.E."/>
            <person name="Tsang A."/>
            <person name="Grigoriev I.V."/>
            <person name="Stajich J.E."/>
            <person name="Spatafora J.W."/>
        </authorList>
    </citation>
    <scope>NUCLEOTIDE SEQUENCE</scope>
    <source>
        <strain evidence="7">RSA 2281</strain>
    </source>
</reference>
<sequence length="396" mass="43110">MSNDSLLQSNKIGTENFIQTTTDERAHLLTNNNYSQGGASSEQLQYNATGDGLSTTETPIIHESSSLLPTSKREALGLLSISISTLGVSTGATFVKLASKIFSTSQILVARFLFQGTLSLIGCYCLGIHPLVQSKDGRKWVFIRGFVGSLSSMTLYYSLRFLPLADATVIMNTHPMFSAIFAAIMLGEPFRWFERFCTLICIIGATLVTKPTFLFAPSASPPPLELLPPTDNNSTMMILDNSDNVAIIGGYTFNPRTIGIISALLAAMTSAAAYVSVRIAGSRAHFLNHMLSLSVISILLNLLNFQGFVMPDEVYPYELLGAMAVTTFIGQCFLNRGLQLAPSGIGTLMCTNEVWLSFLFGVMVFKEYPDFLSVLGAIMIMSVSISLGYKKWNANR</sequence>
<comment type="subcellular location">
    <subcellularLocation>
        <location evidence="1">Membrane</location>
        <topology evidence="1">Multi-pass membrane protein</topology>
    </subcellularLocation>
</comment>
<feature type="transmembrane region" description="Helical" evidence="5">
    <location>
        <begin position="258"/>
        <end position="277"/>
    </location>
</feature>
<name>A0AAD5K3T1_9FUNG</name>
<feature type="domain" description="EamA" evidence="6">
    <location>
        <begin position="76"/>
        <end position="209"/>
    </location>
</feature>